<keyword evidence="3" id="KW-0378">Hydrolase</keyword>
<dbReference type="GO" id="GO:0016798">
    <property type="term" value="F:hydrolase activity, acting on glycosyl bonds"/>
    <property type="evidence" value="ECO:0007669"/>
    <property type="project" value="UniProtKB-KW"/>
</dbReference>
<dbReference type="EMBL" id="AP025314">
    <property type="protein sequence ID" value="BDD10311.1"/>
    <property type="molecule type" value="Genomic_DNA"/>
</dbReference>
<keyword evidence="4" id="KW-0520">NAD</keyword>
<dbReference type="Proteomes" id="UP001348817">
    <property type="component" value="Chromosome"/>
</dbReference>
<keyword evidence="5" id="KW-0326">Glycosidase</keyword>
<dbReference type="InterPro" id="IPR050463">
    <property type="entry name" value="Gfo/Idh/MocA_oxidrdct_glycsds"/>
</dbReference>
<keyword evidence="9" id="KW-1185">Reference proteome</keyword>
<dbReference type="SUPFAM" id="SSF55347">
    <property type="entry name" value="Glyceraldehyde-3-phosphate dehydrogenase-like, C-terminal domain"/>
    <property type="match status" value="1"/>
</dbReference>
<dbReference type="KEGG" id="fax:FUAX_27430"/>
<dbReference type="Pfam" id="PF21252">
    <property type="entry name" value="Glyco_hydro_109_C"/>
    <property type="match status" value="1"/>
</dbReference>
<evidence type="ECO:0000256" key="2">
    <source>
        <dbReference type="ARBA" id="ARBA00009329"/>
    </source>
</evidence>
<evidence type="ECO:0000256" key="4">
    <source>
        <dbReference type="ARBA" id="ARBA00023027"/>
    </source>
</evidence>
<evidence type="ECO:0000313" key="9">
    <source>
        <dbReference type="Proteomes" id="UP001348817"/>
    </source>
</evidence>
<evidence type="ECO:0000259" key="7">
    <source>
        <dbReference type="Pfam" id="PF21252"/>
    </source>
</evidence>
<dbReference type="InterPro" id="IPR000683">
    <property type="entry name" value="Gfo/Idh/MocA-like_OxRdtase_N"/>
</dbReference>
<feature type="domain" description="Glycosyl hydrolase 109 C-terminal" evidence="7">
    <location>
        <begin position="167"/>
        <end position="348"/>
    </location>
</feature>
<dbReference type="AlphaFoldDB" id="A0AAU9CDW0"/>
<dbReference type="Pfam" id="PF01408">
    <property type="entry name" value="GFO_IDH_MocA"/>
    <property type="match status" value="1"/>
</dbReference>
<dbReference type="SUPFAM" id="SSF51735">
    <property type="entry name" value="NAD(P)-binding Rossmann-fold domains"/>
    <property type="match status" value="1"/>
</dbReference>
<sequence length="447" mass="50731">MAGLGISMLPDFALSKQNDRKKGGKKAGKVRLGFIGVGLRGIQHLSNALKREDIVVPAVCDIDPARIKIAKEMLEKAGHNKTVFYAHRESAWEKMLKEVELDGVIISTPWLWHTVMCVTAMRAGVYAGVEVPATTTMAECWDLVNTYEETGVPCMMLENVCYRRDVMAVLNMVRHDVFGELVHGRCGYLYDMRYEKFNDGKQWYGGGVEFGEKAIAEARWRTQHSVHRNADIYPTHGIGPMAVMMNINRGNRFMSLTSVATKSRGLHEYVVKNGGADHPNAKVRFKLGDIVTSIIKTANGESIIVTHDTNLPRPYSLDFRVQGTRGLWEKDANKVYIDGESKPRKWDESEVWLKKYDHPLWKKYEEEAKKTTYGGMDFFVLHAFVESIKAQSDTPLDVYDAAAWCSITPLSERSIANNGEPQDFPDFTKGQWIKRKPVYPKQDEYFF</sequence>
<evidence type="ECO:0000256" key="5">
    <source>
        <dbReference type="ARBA" id="ARBA00023295"/>
    </source>
</evidence>
<dbReference type="PANTHER" id="PTHR43818:SF1">
    <property type="entry name" value="GLYCOSYL HYDROLASE FAMILY 109 PROTEIN"/>
    <property type="match status" value="1"/>
</dbReference>
<comment type="cofactor">
    <cofactor evidence="1">
        <name>NAD(+)</name>
        <dbReference type="ChEBI" id="CHEBI:57540"/>
    </cofactor>
</comment>
<dbReference type="PANTHER" id="PTHR43818">
    <property type="entry name" value="BCDNA.GH03377"/>
    <property type="match status" value="1"/>
</dbReference>
<evidence type="ECO:0000259" key="6">
    <source>
        <dbReference type="Pfam" id="PF01408"/>
    </source>
</evidence>
<evidence type="ECO:0000256" key="1">
    <source>
        <dbReference type="ARBA" id="ARBA00001911"/>
    </source>
</evidence>
<gene>
    <name evidence="8" type="primary">nagA_3</name>
    <name evidence="8" type="ORF">FUAX_27430</name>
</gene>
<dbReference type="InterPro" id="IPR049303">
    <property type="entry name" value="Glyco_hydro_109_C"/>
</dbReference>
<evidence type="ECO:0000313" key="8">
    <source>
        <dbReference type="EMBL" id="BDD10311.1"/>
    </source>
</evidence>
<dbReference type="GO" id="GO:0000166">
    <property type="term" value="F:nucleotide binding"/>
    <property type="evidence" value="ECO:0007669"/>
    <property type="project" value="InterPro"/>
</dbReference>
<comment type="similarity">
    <text evidence="2">Belongs to the Gfo/Idh/MocA family. Glycosyl hydrolase 109 subfamily.</text>
</comment>
<feature type="domain" description="Gfo/Idh/MocA-like oxidoreductase N-terminal" evidence="6">
    <location>
        <begin position="31"/>
        <end position="156"/>
    </location>
</feature>
<protein>
    <submittedName>
        <fullName evidence="8">Alpha-N-acetylgalactosaminidase</fullName>
    </submittedName>
</protein>
<dbReference type="Gene3D" id="3.40.50.720">
    <property type="entry name" value="NAD(P)-binding Rossmann-like Domain"/>
    <property type="match status" value="1"/>
</dbReference>
<evidence type="ECO:0000256" key="3">
    <source>
        <dbReference type="ARBA" id="ARBA00022801"/>
    </source>
</evidence>
<reference evidence="8 9" key="1">
    <citation type="submission" date="2021-12" db="EMBL/GenBank/DDBJ databases">
        <title>Genome sequencing of bacteria with rrn-lacking chromosome and rrn-plasmid.</title>
        <authorList>
            <person name="Anda M."/>
            <person name="Iwasaki W."/>
        </authorList>
    </citation>
    <scope>NUCLEOTIDE SEQUENCE [LARGE SCALE GENOMIC DNA]</scope>
    <source>
        <strain evidence="8 9">DSM 100852</strain>
    </source>
</reference>
<dbReference type="Gene3D" id="3.30.360.10">
    <property type="entry name" value="Dihydrodipicolinate Reductase, domain 2"/>
    <property type="match status" value="1"/>
</dbReference>
<proteinExistence type="inferred from homology"/>
<dbReference type="InterPro" id="IPR036291">
    <property type="entry name" value="NAD(P)-bd_dom_sf"/>
</dbReference>
<organism evidence="8 9">
    <name type="scientific">Fulvitalea axinellae</name>
    <dbReference type="NCBI Taxonomy" id="1182444"/>
    <lineage>
        <taxon>Bacteria</taxon>
        <taxon>Pseudomonadati</taxon>
        <taxon>Bacteroidota</taxon>
        <taxon>Cytophagia</taxon>
        <taxon>Cytophagales</taxon>
        <taxon>Persicobacteraceae</taxon>
        <taxon>Fulvitalea</taxon>
    </lineage>
</organism>
<name>A0AAU9CDW0_9BACT</name>
<accession>A0AAU9CDW0</accession>